<feature type="transmembrane region" description="Helical" evidence="7">
    <location>
        <begin position="118"/>
        <end position="138"/>
    </location>
</feature>
<dbReference type="OrthoDB" id="5430053at2"/>
<feature type="domain" description="EamA" evidence="8">
    <location>
        <begin position="6"/>
        <end position="133"/>
    </location>
</feature>
<comment type="subcellular location">
    <subcellularLocation>
        <location evidence="1">Membrane</location>
        <topology evidence="1">Multi-pass membrane protein</topology>
    </subcellularLocation>
</comment>
<evidence type="ECO:0000256" key="6">
    <source>
        <dbReference type="SAM" id="MobiDB-lite"/>
    </source>
</evidence>
<dbReference type="InterPro" id="IPR000620">
    <property type="entry name" value="EamA_dom"/>
</dbReference>
<organism evidence="9 10">
    <name type="scientific">Tessaracoccus aquimaris</name>
    <dbReference type="NCBI Taxonomy" id="1332264"/>
    <lineage>
        <taxon>Bacteria</taxon>
        <taxon>Bacillati</taxon>
        <taxon>Actinomycetota</taxon>
        <taxon>Actinomycetes</taxon>
        <taxon>Propionibacteriales</taxon>
        <taxon>Propionibacteriaceae</taxon>
        <taxon>Tessaracoccus</taxon>
    </lineage>
</organism>
<feature type="transmembrane region" description="Helical" evidence="7">
    <location>
        <begin position="175"/>
        <end position="194"/>
    </location>
</feature>
<feature type="transmembrane region" description="Helical" evidence="7">
    <location>
        <begin position="206"/>
        <end position="228"/>
    </location>
</feature>
<evidence type="ECO:0000256" key="5">
    <source>
        <dbReference type="ARBA" id="ARBA00023136"/>
    </source>
</evidence>
<gene>
    <name evidence="9" type="ORF">BW730_00390</name>
</gene>
<keyword evidence="3 7" id="KW-0812">Transmembrane</keyword>
<reference evidence="10" key="1">
    <citation type="submission" date="2017-02" db="EMBL/GenBank/DDBJ databases">
        <title>Tessaracoccus aquaemaris sp. nov., isolated from the intestine of a Korean rockfish, Sebastes schlegelii, in a marine aquaculture pond.</title>
        <authorList>
            <person name="Tak E.J."/>
            <person name="Bae J.-W."/>
        </authorList>
    </citation>
    <scope>NUCLEOTIDE SEQUENCE [LARGE SCALE GENOMIC DNA]</scope>
    <source>
        <strain evidence="10">NSG39</strain>
    </source>
</reference>
<feature type="transmembrane region" description="Helical" evidence="7">
    <location>
        <begin position="7"/>
        <end position="24"/>
    </location>
</feature>
<sequence>MESKLRWMLIAAIPPVLWGSTYFVNSHFMPADSPLWGAALRAAPAGLLLLLFVRRLPSGSWWWRSALLGLLNIGGFFLLIFLAAQLLPSAVASSVMALAPIALTLSAWGLLGQRPTAVLLAGAALGALGVPLLVGVGSGNFQPWGLAASLGAMAMNSVGSILARRWQGDIPILHTTCWQLLWGGGALVVAALLLEGTPPHLGLPQIGAVAYLSILATAVAYLCWFGALAHLDAGVVGVVGLLNPVAGVTVGLLVGHEHLGATQWLGLAIVLGSMVAVQAHAARRRPANTHPAPAPLAPRHTGRG</sequence>
<proteinExistence type="inferred from homology"/>
<feature type="domain" description="EamA" evidence="8">
    <location>
        <begin position="144"/>
        <end position="275"/>
    </location>
</feature>
<feature type="transmembrane region" description="Helical" evidence="7">
    <location>
        <begin position="65"/>
        <end position="84"/>
    </location>
</feature>
<evidence type="ECO:0000256" key="3">
    <source>
        <dbReference type="ARBA" id="ARBA00022692"/>
    </source>
</evidence>
<feature type="transmembrane region" description="Helical" evidence="7">
    <location>
        <begin position="36"/>
        <end position="53"/>
    </location>
</feature>
<feature type="transmembrane region" description="Helical" evidence="7">
    <location>
        <begin position="90"/>
        <end position="111"/>
    </location>
</feature>
<name>A0A1Q2CJH2_9ACTN</name>
<evidence type="ECO:0000256" key="7">
    <source>
        <dbReference type="SAM" id="Phobius"/>
    </source>
</evidence>
<feature type="transmembrane region" description="Helical" evidence="7">
    <location>
        <begin position="144"/>
        <end position="163"/>
    </location>
</feature>
<keyword evidence="10" id="KW-1185">Reference proteome</keyword>
<evidence type="ECO:0000259" key="8">
    <source>
        <dbReference type="Pfam" id="PF00892"/>
    </source>
</evidence>
<dbReference type="PANTHER" id="PTHR32322:SF2">
    <property type="entry name" value="EAMA DOMAIN-CONTAINING PROTEIN"/>
    <property type="match status" value="1"/>
</dbReference>
<dbReference type="InterPro" id="IPR050638">
    <property type="entry name" value="AA-Vitamin_Transporters"/>
</dbReference>
<dbReference type="Proteomes" id="UP000188145">
    <property type="component" value="Chromosome"/>
</dbReference>
<feature type="region of interest" description="Disordered" evidence="6">
    <location>
        <begin position="283"/>
        <end position="304"/>
    </location>
</feature>
<keyword evidence="4 7" id="KW-1133">Transmembrane helix</keyword>
<evidence type="ECO:0000256" key="2">
    <source>
        <dbReference type="ARBA" id="ARBA00007362"/>
    </source>
</evidence>
<dbReference type="SUPFAM" id="SSF103481">
    <property type="entry name" value="Multidrug resistance efflux transporter EmrE"/>
    <property type="match status" value="2"/>
</dbReference>
<feature type="transmembrane region" description="Helical" evidence="7">
    <location>
        <begin position="235"/>
        <end position="255"/>
    </location>
</feature>
<dbReference type="GO" id="GO:0016020">
    <property type="term" value="C:membrane"/>
    <property type="evidence" value="ECO:0007669"/>
    <property type="project" value="UniProtKB-SubCell"/>
</dbReference>
<dbReference type="Pfam" id="PF00892">
    <property type="entry name" value="EamA"/>
    <property type="match status" value="2"/>
</dbReference>
<dbReference type="STRING" id="1332264.BW730_00390"/>
<accession>A0A1Q2CJH2</accession>
<evidence type="ECO:0000313" key="9">
    <source>
        <dbReference type="EMBL" id="AQP46261.1"/>
    </source>
</evidence>
<dbReference type="KEGG" id="tes:BW730_00390"/>
<evidence type="ECO:0000313" key="10">
    <source>
        <dbReference type="Proteomes" id="UP000188145"/>
    </source>
</evidence>
<dbReference type="RefSeq" id="WP_077684577.1">
    <property type="nucleotide sequence ID" value="NZ_CP019606.1"/>
</dbReference>
<comment type="similarity">
    <text evidence="2">Belongs to the EamA transporter family.</text>
</comment>
<dbReference type="InterPro" id="IPR037185">
    <property type="entry name" value="EmrE-like"/>
</dbReference>
<evidence type="ECO:0000256" key="1">
    <source>
        <dbReference type="ARBA" id="ARBA00004141"/>
    </source>
</evidence>
<protein>
    <submittedName>
        <fullName evidence="9">EamA family transporter</fullName>
    </submittedName>
</protein>
<dbReference type="EMBL" id="CP019606">
    <property type="protein sequence ID" value="AQP46261.1"/>
    <property type="molecule type" value="Genomic_DNA"/>
</dbReference>
<evidence type="ECO:0000256" key="4">
    <source>
        <dbReference type="ARBA" id="ARBA00022989"/>
    </source>
</evidence>
<dbReference type="PANTHER" id="PTHR32322">
    <property type="entry name" value="INNER MEMBRANE TRANSPORTER"/>
    <property type="match status" value="1"/>
</dbReference>
<dbReference type="AlphaFoldDB" id="A0A1Q2CJH2"/>
<feature type="transmembrane region" description="Helical" evidence="7">
    <location>
        <begin position="261"/>
        <end position="281"/>
    </location>
</feature>
<keyword evidence="5 7" id="KW-0472">Membrane</keyword>